<protein>
    <recommendedName>
        <fullName evidence="4">Copper chaperone PCu(A)C</fullName>
    </recommendedName>
</protein>
<feature type="signal peptide" evidence="1">
    <location>
        <begin position="1"/>
        <end position="21"/>
    </location>
</feature>
<feature type="chain" id="PRO_5002553598" description="Copper chaperone PCu(A)C" evidence="1">
    <location>
        <begin position="22"/>
        <end position="147"/>
    </location>
</feature>
<dbReference type="InterPro" id="IPR036182">
    <property type="entry name" value="PCuAC_sf"/>
</dbReference>
<dbReference type="AlphaFoldDB" id="A0A0G3EU93"/>
<evidence type="ECO:0000313" key="3">
    <source>
        <dbReference type="Proteomes" id="UP000036700"/>
    </source>
</evidence>
<dbReference type="STRING" id="445709.ABW99_12335"/>
<dbReference type="OrthoDB" id="9796962at2"/>
<dbReference type="RefSeq" id="WP_047214779.1">
    <property type="nucleotide sequence ID" value="NZ_CP011568.3"/>
</dbReference>
<sequence length="147" mass="15508">MKKLRCLLAVAGLAIAFSASAAGNASLEVQHGWVRWLPGGLPAAGYLTIVNRGNEPVALVKASSPDYADVMLHRTTSSGGTTRMEPVDRMTVPAHGQAALSPGDYHLMLMQAKRPVAPGDNVAVTLQFSDGALLHTQLKVRPANQVN</sequence>
<accession>A0A0G3EU93</accession>
<keyword evidence="1" id="KW-0732">Signal</keyword>
<reference evidence="3" key="1">
    <citation type="submission" date="2015-06" db="EMBL/GenBank/DDBJ databases">
        <authorList>
            <person name="Lim Y.L."/>
            <person name="Ee R."/>
            <person name="Yong D."/>
            <person name="How K.Y."/>
            <person name="Yin W.F."/>
            <person name="Chan K.G."/>
        </authorList>
    </citation>
    <scope>NUCLEOTIDE SEQUENCE [LARGE SCALE GENOMIC DNA]</scope>
    <source>
        <strain evidence="3">DSM 25325</strain>
    </source>
</reference>
<keyword evidence="3" id="KW-1185">Reference proteome</keyword>
<evidence type="ECO:0000256" key="1">
    <source>
        <dbReference type="SAM" id="SignalP"/>
    </source>
</evidence>
<name>A0A0G3EU93_9BURK</name>
<dbReference type="Gene3D" id="2.60.40.1890">
    <property type="entry name" value="PCu(A)C copper chaperone"/>
    <property type="match status" value="1"/>
</dbReference>
<organism evidence="2 3">
    <name type="scientific">Pandoraea thiooxydans</name>
    <dbReference type="NCBI Taxonomy" id="445709"/>
    <lineage>
        <taxon>Bacteria</taxon>
        <taxon>Pseudomonadati</taxon>
        <taxon>Pseudomonadota</taxon>
        <taxon>Betaproteobacteria</taxon>
        <taxon>Burkholderiales</taxon>
        <taxon>Burkholderiaceae</taxon>
        <taxon>Pandoraea</taxon>
    </lineage>
</organism>
<dbReference type="EMBL" id="CP011568">
    <property type="protein sequence ID" value="AKJ68882.1"/>
    <property type="molecule type" value="Genomic_DNA"/>
</dbReference>
<dbReference type="PATRIC" id="fig|445709.3.peg.2623"/>
<proteinExistence type="predicted"/>
<dbReference type="KEGG" id="ptx:ABW99_12335"/>
<dbReference type="PANTHER" id="PTHR36302">
    <property type="entry name" value="BLR7088 PROTEIN"/>
    <property type="match status" value="1"/>
</dbReference>
<gene>
    <name evidence="2" type="ORF">ABW99_12335</name>
</gene>
<dbReference type="InterPro" id="IPR058248">
    <property type="entry name" value="Lxx211020-like"/>
</dbReference>
<dbReference type="Pfam" id="PF04314">
    <property type="entry name" value="PCuAC"/>
    <property type="match status" value="1"/>
</dbReference>
<dbReference type="InterPro" id="IPR007410">
    <property type="entry name" value="LpqE-like"/>
</dbReference>
<evidence type="ECO:0000313" key="2">
    <source>
        <dbReference type="EMBL" id="AKJ68882.1"/>
    </source>
</evidence>
<dbReference type="Proteomes" id="UP000036700">
    <property type="component" value="Chromosome"/>
</dbReference>
<dbReference type="SUPFAM" id="SSF110087">
    <property type="entry name" value="DR1885-like metal-binding protein"/>
    <property type="match status" value="1"/>
</dbReference>
<dbReference type="PANTHER" id="PTHR36302:SF1">
    <property type="entry name" value="COPPER CHAPERONE PCU(A)C"/>
    <property type="match status" value="1"/>
</dbReference>
<evidence type="ECO:0008006" key="4">
    <source>
        <dbReference type="Google" id="ProtNLM"/>
    </source>
</evidence>